<dbReference type="SFLD" id="SFLDG01129">
    <property type="entry name" value="C1.5:_HAD__Beta-PGM__Phosphata"/>
    <property type="match status" value="1"/>
</dbReference>
<comment type="similarity">
    <text evidence="1">Belongs to the HAD-like hydrolase superfamily. S-2-haloalkanoic acid dehalogenase family.</text>
</comment>
<dbReference type="InterPro" id="IPR036412">
    <property type="entry name" value="HAD-like_sf"/>
</dbReference>
<comment type="caution">
    <text evidence="3">The sequence shown here is derived from an EMBL/GenBank/DDBJ whole genome shotgun (WGS) entry which is preliminary data.</text>
</comment>
<accession>A0A0V9UQW0</accession>
<protein>
    <submittedName>
        <fullName evidence="3">Haloacid dehalogenase</fullName>
    </submittedName>
</protein>
<dbReference type="InterPro" id="IPR006328">
    <property type="entry name" value="2-HAD"/>
</dbReference>
<dbReference type="RefSeq" id="WP_060650507.1">
    <property type="nucleotide sequence ID" value="NZ_AZXY01000001.1"/>
</dbReference>
<dbReference type="EMBL" id="AZXY01000001">
    <property type="protein sequence ID" value="KSZ60397.1"/>
    <property type="molecule type" value="Genomic_DNA"/>
</dbReference>
<evidence type="ECO:0000256" key="1">
    <source>
        <dbReference type="ARBA" id="ARBA00008106"/>
    </source>
</evidence>
<dbReference type="PATRIC" id="fig|1441730.3.peg.596"/>
<dbReference type="InterPro" id="IPR006439">
    <property type="entry name" value="HAD-SF_hydro_IA"/>
</dbReference>
<reference evidence="3 4" key="2">
    <citation type="journal article" date="2016" name="Genome Announc.">
        <title>Draft Genome Sequence of a Versatile Hydrocarbon-Degrading Bacterium, Rhodococcus pyridinivorans Strain KG-16, Collected from Oil Fields in India.</title>
        <authorList>
            <person name="Aggarwal R.K."/>
            <person name="Dawar C."/>
            <person name="Phanindranath R."/>
            <person name="Mutnuri L."/>
            <person name="Dayal A.M."/>
        </authorList>
    </citation>
    <scope>NUCLEOTIDE SEQUENCE [LARGE SCALE GENOMIC DNA]</scope>
    <source>
        <strain evidence="3 4">KG-16</strain>
    </source>
</reference>
<dbReference type="Pfam" id="PF00702">
    <property type="entry name" value="Hydrolase"/>
    <property type="match status" value="1"/>
</dbReference>
<dbReference type="Proteomes" id="UP000053060">
    <property type="component" value="Unassembled WGS sequence"/>
</dbReference>
<evidence type="ECO:0000313" key="4">
    <source>
        <dbReference type="Proteomes" id="UP000053060"/>
    </source>
</evidence>
<proteinExistence type="inferred from homology"/>
<dbReference type="PANTHER" id="PTHR43316:SF3">
    <property type="entry name" value="HALOACID DEHALOGENASE, TYPE II (AFU_ORTHOLOGUE AFUA_2G07750)-RELATED"/>
    <property type="match status" value="1"/>
</dbReference>
<organism evidence="3 4">
    <name type="scientific">Rhodococcus pyridinivorans KG-16</name>
    <dbReference type="NCBI Taxonomy" id="1441730"/>
    <lineage>
        <taxon>Bacteria</taxon>
        <taxon>Bacillati</taxon>
        <taxon>Actinomycetota</taxon>
        <taxon>Actinomycetes</taxon>
        <taxon>Mycobacteriales</taxon>
        <taxon>Nocardiaceae</taxon>
        <taxon>Rhodococcus</taxon>
    </lineage>
</organism>
<gene>
    <name evidence="3" type="ORF">Z045_02830</name>
</gene>
<dbReference type="AlphaFoldDB" id="A0A0V9UQW0"/>
<dbReference type="Gene3D" id="3.40.50.1000">
    <property type="entry name" value="HAD superfamily/HAD-like"/>
    <property type="match status" value="1"/>
</dbReference>
<dbReference type="InterPro" id="IPR023198">
    <property type="entry name" value="PGP-like_dom2"/>
</dbReference>
<dbReference type="PANTHER" id="PTHR43316">
    <property type="entry name" value="HYDROLASE, HALOACID DELAHOGENASE-RELATED"/>
    <property type="match status" value="1"/>
</dbReference>
<dbReference type="PRINTS" id="PR00413">
    <property type="entry name" value="HADHALOGNASE"/>
</dbReference>
<dbReference type="InterPro" id="IPR051540">
    <property type="entry name" value="S-2-haloacid_dehalogenase"/>
</dbReference>
<name>A0A0V9UQW0_9NOCA</name>
<dbReference type="InterPro" id="IPR023214">
    <property type="entry name" value="HAD_sf"/>
</dbReference>
<dbReference type="SUPFAM" id="SSF56784">
    <property type="entry name" value="HAD-like"/>
    <property type="match status" value="1"/>
</dbReference>
<dbReference type="NCBIfam" id="TIGR01428">
    <property type="entry name" value="HAD_type_II"/>
    <property type="match status" value="1"/>
</dbReference>
<dbReference type="GO" id="GO:0019120">
    <property type="term" value="F:hydrolase activity, acting on acid halide bonds, in C-halide compounds"/>
    <property type="evidence" value="ECO:0007669"/>
    <property type="project" value="InterPro"/>
</dbReference>
<keyword evidence="2" id="KW-0378">Hydrolase</keyword>
<dbReference type="NCBIfam" id="TIGR01493">
    <property type="entry name" value="HAD-SF-IA-v2"/>
    <property type="match status" value="1"/>
</dbReference>
<dbReference type="SFLD" id="SFLDS00003">
    <property type="entry name" value="Haloacid_Dehalogenase"/>
    <property type="match status" value="1"/>
</dbReference>
<sequence>MLQGVSRYDAYIFDVQGTLMDFYIPVTRAVAEALGPDADPATVGDLVRAWRSDYYERILRLDQSVEKWYRVQDSYVDGLGDVCGQFGIELPEDVRVETARAWQRLEAWPDVRPGLKELRSQAVVATLSNTDMATMITLFRDQQLEADAILTAELFGAFKPERFLYERTCRYLGVDPSRAAMVASHPYDLRAAREVGLNTVFVYRPLENGRVEDAVDDTEGEFDHRIEGLRDIP</sequence>
<dbReference type="Gene3D" id="1.10.150.240">
    <property type="entry name" value="Putative phosphatase, domain 2"/>
    <property type="match status" value="1"/>
</dbReference>
<evidence type="ECO:0000313" key="3">
    <source>
        <dbReference type="EMBL" id="KSZ60397.1"/>
    </source>
</evidence>
<reference evidence="4" key="1">
    <citation type="submission" date="2015-01" db="EMBL/GenBank/DDBJ databases">
        <title>Draft genome sequence of Rhodococcus pyridinivorans strain KG-16, a hydrocarbon-degrading bacterium.</title>
        <authorList>
            <person name="Aggarwal R.K."/>
            <person name="Dawar C."/>
        </authorList>
    </citation>
    <scope>NUCLEOTIDE SEQUENCE [LARGE SCALE GENOMIC DNA]</scope>
    <source>
        <strain evidence="4">KG-16</strain>
    </source>
</reference>
<evidence type="ECO:0000256" key="2">
    <source>
        <dbReference type="ARBA" id="ARBA00022801"/>
    </source>
</evidence>